<name>A0ABZ2KDX4_9BACT</name>
<proteinExistence type="predicted"/>
<evidence type="ECO:0000313" key="3">
    <source>
        <dbReference type="Proteomes" id="UP001379533"/>
    </source>
</evidence>
<keyword evidence="3" id="KW-1185">Reference proteome</keyword>
<dbReference type="SUPFAM" id="SSF54909">
    <property type="entry name" value="Dimeric alpha+beta barrel"/>
    <property type="match status" value="1"/>
</dbReference>
<dbReference type="EMBL" id="CP089982">
    <property type="protein sequence ID" value="WXA95285.1"/>
    <property type="molecule type" value="Genomic_DNA"/>
</dbReference>
<dbReference type="Pfam" id="PF07110">
    <property type="entry name" value="EthD"/>
    <property type="match status" value="1"/>
</dbReference>
<dbReference type="InterPro" id="IPR011008">
    <property type="entry name" value="Dimeric_a/b-barrel"/>
</dbReference>
<dbReference type="InterPro" id="IPR009799">
    <property type="entry name" value="EthD_dom"/>
</dbReference>
<dbReference type="RefSeq" id="WP_394845892.1">
    <property type="nucleotide sequence ID" value="NZ_CP089982.1"/>
</dbReference>
<evidence type="ECO:0000259" key="1">
    <source>
        <dbReference type="Pfam" id="PF07110"/>
    </source>
</evidence>
<feature type="domain" description="EthD" evidence="1">
    <location>
        <begin position="19"/>
        <end position="88"/>
    </location>
</feature>
<reference evidence="2 3" key="1">
    <citation type="submission" date="2021-12" db="EMBL/GenBank/DDBJ databases">
        <title>Discovery of the Pendulisporaceae a myxobacterial family with distinct sporulation behavior and unique specialized metabolism.</title>
        <authorList>
            <person name="Garcia R."/>
            <person name="Popoff A."/>
            <person name="Bader C.D."/>
            <person name="Loehr J."/>
            <person name="Walesch S."/>
            <person name="Walt C."/>
            <person name="Boldt J."/>
            <person name="Bunk B."/>
            <person name="Haeckl F.J.F.P.J."/>
            <person name="Gunesch A.P."/>
            <person name="Birkelbach J."/>
            <person name="Nuebel U."/>
            <person name="Pietschmann T."/>
            <person name="Bach T."/>
            <person name="Mueller R."/>
        </authorList>
    </citation>
    <scope>NUCLEOTIDE SEQUENCE [LARGE SCALE GENOMIC DNA]</scope>
    <source>
        <strain evidence="2 3">MSr12523</strain>
    </source>
</reference>
<dbReference type="NCBIfam" id="TIGR02118">
    <property type="entry name" value="EthD family reductase"/>
    <property type="match status" value="1"/>
</dbReference>
<protein>
    <submittedName>
        <fullName evidence="2">EthD family reductase</fullName>
    </submittedName>
</protein>
<dbReference type="Gene3D" id="3.30.70.100">
    <property type="match status" value="1"/>
</dbReference>
<sequence length="100" mass="11176">MIRLSVLYPAKEGQTFDLEYYKNTHMPLAGKLLEPVRYEVDKGLSGGAPGSPAPFVAGCHFYFESLEHYRARTSVHGATLRADMVNYTTIEPILQISEIV</sequence>
<dbReference type="Proteomes" id="UP001379533">
    <property type="component" value="Chromosome"/>
</dbReference>
<gene>
    <name evidence="2" type="ORF">LZC95_00325</name>
</gene>
<evidence type="ECO:0000313" key="2">
    <source>
        <dbReference type="EMBL" id="WXA95285.1"/>
    </source>
</evidence>
<dbReference type="PANTHER" id="PTHR40260">
    <property type="entry name" value="BLR8190 PROTEIN"/>
    <property type="match status" value="1"/>
</dbReference>
<organism evidence="2 3">
    <name type="scientific">Pendulispora brunnea</name>
    <dbReference type="NCBI Taxonomy" id="2905690"/>
    <lineage>
        <taxon>Bacteria</taxon>
        <taxon>Pseudomonadati</taxon>
        <taxon>Myxococcota</taxon>
        <taxon>Myxococcia</taxon>
        <taxon>Myxococcales</taxon>
        <taxon>Sorangiineae</taxon>
        <taxon>Pendulisporaceae</taxon>
        <taxon>Pendulispora</taxon>
    </lineage>
</organism>
<accession>A0ABZ2KDX4</accession>
<dbReference type="PANTHER" id="PTHR40260:SF2">
    <property type="entry name" value="BLR8190 PROTEIN"/>
    <property type="match status" value="1"/>
</dbReference>